<evidence type="ECO:0000256" key="3">
    <source>
        <dbReference type="ARBA" id="ARBA00022964"/>
    </source>
</evidence>
<dbReference type="GO" id="GO:0005737">
    <property type="term" value="C:cytoplasm"/>
    <property type="evidence" value="ECO:0007669"/>
    <property type="project" value="TreeGrafter"/>
</dbReference>
<accession>A0A7I7YUZ0</accession>
<evidence type="ECO:0000256" key="4">
    <source>
        <dbReference type="ARBA" id="ARBA00023002"/>
    </source>
</evidence>
<keyword evidence="5" id="KW-0408">Iron</keyword>
<dbReference type="GO" id="GO:0006790">
    <property type="term" value="P:sulfur compound metabolic process"/>
    <property type="evidence" value="ECO:0007669"/>
    <property type="project" value="TreeGrafter"/>
</dbReference>
<dbReference type="GO" id="GO:0000908">
    <property type="term" value="F:taurine dioxygenase activity"/>
    <property type="evidence" value="ECO:0007669"/>
    <property type="project" value="TreeGrafter"/>
</dbReference>
<dbReference type="GO" id="GO:0046872">
    <property type="term" value="F:metal ion binding"/>
    <property type="evidence" value="ECO:0007669"/>
    <property type="project" value="UniProtKB-KW"/>
</dbReference>
<protein>
    <submittedName>
        <fullName evidence="6">Taurine catabolism dioxygenase</fullName>
    </submittedName>
</protein>
<evidence type="ECO:0000256" key="1">
    <source>
        <dbReference type="ARBA" id="ARBA00005896"/>
    </source>
</evidence>
<evidence type="ECO:0000256" key="2">
    <source>
        <dbReference type="ARBA" id="ARBA00022723"/>
    </source>
</evidence>
<dbReference type="Gene3D" id="3.60.130.10">
    <property type="entry name" value="Clavaminate synthase-like"/>
    <property type="match status" value="1"/>
</dbReference>
<dbReference type="AlphaFoldDB" id="A0A7I7YUZ0"/>
<gene>
    <name evidence="6" type="ORF">MPRM_20940</name>
</gene>
<dbReference type="PANTHER" id="PTHR30468:SF1">
    <property type="entry name" value="ALPHA-KETOGLUTARATE-DEPENDENT SULFONATE DIOXYGENASE"/>
    <property type="match status" value="1"/>
</dbReference>
<name>A0A7I7YUZ0_9MYCO</name>
<dbReference type="Pfam" id="PF02668">
    <property type="entry name" value="TauD"/>
    <property type="match status" value="1"/>
</dbReference>
<comment type="similarity">
    <text evidence="1">Belongs to the TfdA dioxygenase family.</text>
</comment>
<keyword evidence="4" id="KW-0560">Oxidoreductase</keyword>
<dbReference type="OrthoDB" id="581608at2"/>
<dbReference type="InterPro" id="IPR051323">
    <property type="entry name" value="AtsK-like"/>
</dbReference>
<keyword evidence="2" id="KW-0479">Metal-binding</keyword>
<keyword evidence="3 6" id="KW-0223">Dioxygenase</keyword>
<dbReference type="Proteomes" id="UP000467105">
    <property type="component" value="Chromosome"/>
</dbReference>
<dbReference type="EMBL" id="AP022614">
    <property type="protein sequence ID" value="BBZ44813.1"/>
    <property type="molecule type" value="Genomic_DNA"/>
</dbReference>
<evidence type="ECO:0000313" key="7">
    <source>
        <dbReference type="Proteomes" id="UP000467105"/>
    </source>
</evidence>
<dbReference type="PANTHER" id="PTHR30468">
    <property type="entry name" value="ALPHA-KETOGLUTARATE-DEPENDENT SULFONATE DIOXYGENASE"/>
    <property type="match status" value="1"/>
</dbReference>
<sequence length="264" mass="28635">MTLDVAPLAPVGAVVRGFRIGAADELVVDALRTLLAAHGVLIMPGQWPDDTEFAYFLRLFGDLVFTMGETPVPGHPKLNVVTNVGRDTPPKSAFHADTTYVRRPPCYTALRAVTVPSRGGDTLFTNQYAAYDALPEALRADLRRRTITHVVTGLELGDAAEKSAEHPVAVTHPVSGRTALYLSTPERCAAVSGLSRADGDQLVAALVAHCTRARNVLRHRWSPGDVVMWDNRVVMHKADHDGVVGQRVLHRGMVADARTGPRDR</sequence>
<dbReference type="InterPro" id="IPR003819">
    <property type="entry name" value="TauD/TfdA-like"/>
</dbReference>
<proteinExistence type="inferred from homology"/>
<evidence type="ECO:0000256" key="5">
    <source>
        <dbReference type="ARBA" id="ARBA00023004"/>
    </source>
</evidence>
<organism evidence="6 7">
    <name type="scientific">Mycobacterium parmense</name>
    <dbReference type="NCBI Taxonomy" id="185642"/>
    <lineage>
        <taxon>Bacteria</taxon>
        <taxon>Bacillati</taxon>
        <taxon>Actinomycetota</taxon>
        <taxon>Actinomycetes</taxon>
        <taxon>Mycobacteriales</taxon>
        <taxon>Mycobacteriaceae</taxon>
        <taxon>Mycobacterium</taxon>
        <taxon>Mycobacterium simiae complex</taxon>
    </lineage>
</organism>
<keyword evidence="7" id="KW-1185">Reference proteome</keyword>
<reference evidence="6 7" key="1">
    <citation type="journal article" date="2019" name="Emerg. Microbes Infect.">
        <title>Comprehensive subspecies identification of 175 nontuberculous mycobacteria species based on 7547 genomic profiles.</title>
        <authorList>
            <person name="Matsumoto Y."/>
            <person name="Kinjo T."/>
            <person name="Motooka D."/>
            <person name="Nabeya D."/>
            <person name="Jung N."/>
            <person name="Uechi K."/>
            <person name="Horii T."/>
            <person name="Iida T."/>
            <person name="Fujita J."/>
            <person name="Nakamura S."/>
        </authorList>
    </citation>
    <scope>NUCLEOTIDE SEQUENCE [LARGE SCALE GENOMIC DNA]</scope>
    <source>
        <strain evidence="6 7">JCM 14742</strain>
    </source>
</reference>
<dbReference type="InterPro" id="IPR042098">
    <property type="entry name" value="TauD-like_sf"/>
</dbReference>
<evidence type="ECO:0000313" key="6">
    <source>
        <dbReference type="EMBL" id="BBZ44813.1"/>
    </source>
</evidence>
<dbReference type="RefSeq" id="WP_085268123.1">
    <property type="nucleotide sequence ID" value="NZ_AP022614.1"/>
</dbReference>
<dbReference type="SUPFAM" id="SSF51197">
    <property type="entry name" value="Clavaminate synthase-like"/>
    <property type="match status" value="1"/>
</dbReference>